<sequence>MLNWDKKSSKLTTACFNNKRYKSKFDNENSVSQFTIALAFHTSPIHNNNYLLLTSLSCLVFLVQNFLKPSYLKTRSISINNRQRIWKQFSDAWLDVCLTVCPNPDTQFTYHISQCIPQHQFCDAWLDVCLTVCPNPDTQFTCHISQCIPQHQFCDGLVDCTDDSDDLAVPEAARPTNISAGVTYDNSLSL</sequence>
<protein>
    <submittedName>
        <fullName evidence="3">Uncharacterized protein</fullName>
    </submittedName>
</protein>
<keyword evidence="1 2" id="KW-1015">Disulfide bond</keyword>
<evidence type="ECO:0000313" key="3">
    <source>
        <dbReference type="EMBL" id="KAK4321959.1"/>
    </source>
</evidence>
<name>A0AAE1Q8V9_9EUCA</name>
<reference evidence="3" key="1">
    <citation type="submission" date="2023-11" db="EMBL/GenBank/DDBJ databases">
        <title>Genome assemblies of two species of porcelain crab, Petrolisthes cinctipes and Petrolisthes manimaculis (Anomura: Porcellanidae).</title>
        <authorList>
            <person name="Angst P."/>
        </authorList>
    </citation>
    <scope>NUCLEOTIDE SEQUENCE</scope>
    <source>
        <strain evidence="3">PB745_02</strain>
        <tissue evidence="3">Gill</tissue>
    </source>
</reference>
<dbReference type="Pfam" id="PF00057">
    <property type="entry name" value="Ldl_recept_a"/>
    <property type="match status" value="1"/>
</dbReference>
<dbReference type="InterPro" id="IPR002172">
    <property type="entry name" value="LDrepeatLR_classA_rpt"/>
</dbReference>
<dbReference type="CDD" id="cd00112">
    <property type="entry name" value="LDLa"/>
    <property type="match status" value="1"/>
</dbReference>
<evidence type="ECO:0000313" key="4">
    <source>
        <dbReference type="Proteomes" id="UP001292094"/>
    </source>
</evidence>
<keyword evidence="4" id="KW-1185">Reference proteome</keyword>
<evidence type="ECO:0000256" key="1">
    <source>
        <dbReference type="ARBA" id="ARBA00023157"/>
    </source>
</evidence>
<dbReference type="SUPFAM" id="SSF57424">
    <property type="entry name" value="LDL receptor-like module"/>
    <property type="match status" value="1"/>
</dbReference>
<organism evidence="3 4">
    <name type="scientific">Petrolisthes manimaculis</name>
    <dbReference type="NCBI Taxonomy" id="1843537"/>
    <lineage>
        <taxon>Eukaryota</taxon>
        <taxon>Metazoa</taxon>
        <taxon>Ecdysozoa</taxon>
        <taxon>Arthropoda</taxon>
        <taxon>Crustacea</taxon>
        <taxon>Multicrustacea</taxon>
        <taxon>Malacostraca</taxon>
        <taxon>Eumalacostraca</taxon>
        <taxon>Eucarida</taxon>
        <taxon>Decapoda</taxon>
        <taxon>Pleocyemata</taxon>
        <taxon>Anomura</taxon>
        <taxon>Galatheoidea</taxon>
        <taxon>Porcellanidae</taxon>
        <taxon>Petrolisthes</taxon>
    </lineage>
</organism>
<proteinExistence type="predicted"/>
<dbReference type="EMBL" id="JAWZYT010000550">
    <property type="protein sequence ID" value="KAK4321959.1"/>
    <property type="molecule type" value="Genomic_DNA"/>
</dbReference>
<dbReference type="SMART" id="SM00192">
    <property type="entry name" value="LDLa"/>
    <property type="match status" value="1"/>
</dbReference>
<accession>A0AAE1Q8V9</accession>
<gene>
    <name evidence="3" type="ORF">Pmani_007269</name>
</gene>
<dbReference type="Proteomes" id="UP001292094">
    <property type="component" value="Unassembled WGS sequence"/>
</dbReference>
<dbReference type="InterPro" id="IPR036055">
    <property type="entry name" value="LDL_receptor-like_sf"/>
</dbReference>
<feature type="disulfide bond" evidence="2">
    <location>
        <begin position="142"/>
        <end position="160"/>
    </location>
</feature>
<comment type="caution">
    <text evidence="2">Lacks conserved residue(s) required for the propagation of feature annotation.</text>
</comment>
<dbReference type="Gene3D" id="4.10.400.10">
    <property type="entry name" value="Low-density Lipoprotein Receptor"/>
    <property type="match status" value="1"/>
</dbReference>
<dbReference type="PROSITE" id="PS50068">
    <property type="entry name" value="LDLRA_2"/>
    <property type="match status" value="1"/>
</dbReference>
<evidence type="ECO:0000256" key="2">
    <source>
        <dbReference type="PROSITE-ProRule" id="PRU00124"/>
    </source>
</evidence>
<dbReference type="AlphaFoldDB" id="A0AAE1Q8V9"/>
<comment type="caution">
    <text evidence="3">The sequence shown here is derived from an EMBL/GenBank/DDBJ whole genome shotgun (WGS) entry which is preliminary data.</text>
</comment>